<reference evidence="6" key="15">
    <citation type="submission" date="2023-02" db="EMBL/GenBank/DDBJ databases">
        <title>Draft Whole-Genome Sequences of competitive exclusion Lactobacillus salivarius strains for Poultry.</title>
        <authorList>
            <person name="Ma L.M."/>
            <person name="Lopez-Guerra N."/>
            <person name="Zhang G."/>
        </authorList>
    </citation>
    <scope>NUCLEOTIDE SEQUENCE</scope>
    <source>
        <strain evidence="6">Salm-9</strain>
    </source>
</reference>
<evidence type="ECO:0000313" key="22">
    <source>
        <dbReference type="Proteomes" id="UP000094723"/>
    </source>
</evidence>
<dbReference type="EMBL" id="VSTU01000003">
    <property type="protein sequence ID" value="MYZ66013.1"/>
    <property type="molecule type" value="Genomic_DNA"/>
</dbReference>
<dbReference type="AlphaFoldDB" id="A0A089QFB8"/>
<dbReference type="Proteomes" id="UP000245607">
    <property type="component" value="Unassembled WGS sequence"/>
</dbReference>
<dbReference type="KEGG" id="lsj:LSJ_2006"/>
<geneLocation type="plasmid" evidence="3">
    <name>pLS_1</name>
</geneLocation>
<dbReference type="EMBL" id="QFAS01000008">
    <property type="protein sequence ID" value="PWG51699.1"/>
    <property type="molecule type" value="Genomic_DNA"/>
</dbReference>
<dbReference type="EMBL" id="WKKX01000115">
    <property type="protein sequence ID" value="MSE07913.1"/>
    <property type="molecule type" value="Genomic_DNA"/>
</dbReference>
<evidence type="ECO:0000313" key="23">
    <source>
        <dbReference type="Proteomes" id="UP000192353"/>
    </source>
</evidence>
<dbReference type="EMBL" id="CP123972">
    <property type="protein sequence ID" value="WII29676.1"/>
    <property type="molecule type" value="Genomic_DNA"/>
</dbReference>
<dbReference type="Proteomes" id="UP000192353">
    <property type="component" value="Unassembled WGS sequence"/>
</dbReference>
<evidence type="ECO:0000313" key="35">
    <source>
        <dbReference type="Proteomes" id="UP001224533"/>
    </source>
</evidence>
<dbReference type="EMBL" id="NFHF01000016">
    <property type="protein sequence ID" value="OUN18074.1"/>
    <property type="molecule type" value="Genomic_DNA"/>
</dbReference>
<evidence type="ECO:0000313" key="34">
    <source>
        <dbReference type="Proteomes" id="UP000471678"/>
    </source>
</evidence>
<evidence type="ECO:0000313" key="32">
    <source>
        <dbReference type="Proteomes" id="UP000470980"/>
    </source>
</evidence>
<dbReference type="EMBL" id="QAGV01000019">
    <property type="protein sequence ID" value="PTR94425.1"/>
    <property type="molecule type" value="Genomic_DNA"/>
</dbReference>
<sequence length="111" mass="12379">MAGGLLNHSKKSGQNKLVHSGPVKVENQVERGDVVTDENTVTFPANVRVDNHIRNQITALNNIGIGSTQKEVVGNLLSERIEKLSDSDRQRFNRILNILEQKDYLTSLSKK</sequence>
<evidence type="ECO:0000313" key="2">
    <source>
        <dbReference type="EMBL" id="AIR11425.1"/>
    </source>
</evidence>
<dbReference type="EMBL" id="VSUB01000008">
    <property type="protein sequence ID" value="MYY65241.1"/>
    <property type="molecule type" value="Genomic_DNA"/>
</dbReference>
<protein>
    <submittedName>
        <fullName evidence="5">DUF5388 domain-containing protein</fullName>
    </submittedName>
    <submittedName>
        <fullName evidence="2">Putative ParB protein</fullName>
    </submittedName>
</protein>
<dbReference type="EMBL" id="DYVK01000017">
    <property type="protein sequence ID" value="HJG14791.1"/>
    <property type="molecule type" value="Genomic_DNA"/>
</dbReference>
<evidence type="ECO:0000256" key="1">
    <source>
        <dbReference type="SAM" id="MobiDB-lite"/>
    </source>
</evidence>
<evidence type="ECO:0000313" key="28">
    <source>
        <dbReference type="Proteomes" id="UP000218139"/>
    </source>
</evidence>
<reference evidence="8 31" key="10">
    <citation type="submission" date="2019-11" db="EMBL/GenBank/DDBJ databases">
        <title>Draft Genome Sequence of Plant Growth-Promoting Rhizosphere-Associated Bacteria.</title>
        <authorList>
            <person name="Vasilyev I.Y."/>
            <person name="Radchenko V."/>
            <person name="Ilnitskaya E.V."/>
        </authorList>
    </citation>
    <scope>NUCLEOTIDE SEQUENCE [LARGE SCALE GENOMIC DNA]</scope>
    <source>
        <strain evidence="8 31">VRA_01-1sq_f</strain>
    </source>
</reference>
<evidence type="ECO:0000313" key="12">
    <source>
        <dbReference type="EMBL" id="OQQ84356.1"/>
    </source>
</evidence>
<dbReference type="Proteomes" id="UP000244552">
    <property type="component" value="Unassembled WGS sequence"/>
</dbReference>
<dbReference type="EMBL" id="JARKHV010000025">
    <property type="protein sequence ID" value="MDF4187304.1"/>
    <property type="molecule type" value="Genomic_DNA"/>
</dbReference>
<reference evidence="3 22" key="3">
    <citation type="submission" date="2016-09" db="EMBL/GenBank/DDBJ databases">
        <title>Complete Genome Sequence of Lactobacillus salivarius Jin.</title>
        <authorList>
            <person name="Jin N."/>
            <person name="Li C."/>
            <person name="Wang M."/>
            <person name="Ren D."/>
            <person name="Di Y."/>
            <person name="Pan R."/>
            <person name="Du S."/>
            <person name="Lu H."/>
            <person name="Li X."/>
            <person name="Tian M."/>
        </authorList>
    </citation>
    <scope>NUCLEOTIDE SEQUENCE [LARGE SCALE GENOMIC DNA]</scope>
    <source>
        <strain evidence="3 22">CICC 23174</strain>
        <plasmid evidence="3">pLS_1</plasmid>
        <plasmid evidence="22">pls_1 sequence</plasmid>
    </source>
</reference>
<reference evidence="15" key="7">
    <citation type="journal article" date="2018" name="BMC Genomics">
        <title>Whole genome sequencing and function prediction of 133 gut anaerobes isolated from chicken caecum in pure cultures.</title>
        <authorList>
            <person name="Medvecky M."/>
            <person name="Cejkova D."/>
            <person name="Polansky O."/>
            <person name="Karasova D."/>
            <person name="Kubasova T."/>
            <person name="Cizek A."/>
            <person name="Rychlik I."/>
        </authorList>
    </citation>
    <scope>NUCLEOTIDE SEQUENCE</scope>
    <source>
        <strain evidence="15">An84</strain>
    </source>
</reference>
<evidence type="ECO:0000313" key="10">
    <source>
        <dbReference type="EMBL" id="MYY73335.1"/>
    </source>
</evidence>
<dbReference type="Proteomes" id="UP000467635">
    <property type="component" value="Unassembled WGS sequence"/>
</dbReference>
<gene>
    <name evidence="16" type="ORF">A8C52_10660</name>
    <name evidence="15" type="ORF">B5G36_07200</name>
    <name evidence="14" type="ORF">B6U37_10000</name>
    <name evidence="13" type="ORF">B6U56_10395</name>
    <name evidence="12" type="ORF">B6U60_04150</name>
    <name evidence="4" type="ORF">B7R82_10325</name>
    <name evidence="3" type="ORF">BHF65_09115</name>
    <name evidence="18" type="ORF">DB362_07780</name>
    <name evidence="17" type="ORF">DBP89_09870</name>
    <name evidence="11" type="ORF">FYL06_03460</name>
    <name evidence="10" type="ORF">FYL10_06630</name>
    <name evidence="9" type="ORF">FYL25_07490</name>
    <name evidence="8" type="ORF">GKC33_04035</name>
    <name evidence="5" type="ORF">K8V06_01435</name>
    <name evidence="2" type="ORF">LSJ_2006</name>
    <name evidence="19" type="ORF">O2U02_10545</name>
    <name evidence="6" type="ORF">PV940_09820</name>
    <name evidence="20" type="ORF">QFE45_09905</name>
    <name evidence="7" type="ORF">QYC35_08850</name>
</gene>
<evidence type="ECO:0000313" key="29">
    <source>
        <dbReference type="Proteomes" id="UP000244552"/>
    </source>
</evidence>
<dbReference type="Proteomes" id="UP000470980">
    <property type="component" value="Unassembled WGS sequence"/>
</dbReference>
<dbReference type="Proteomes" id="UP000196255">
    <property type="component" value="Unassembled WGS sequence"/>
</dbReference>
<evidence type="ECO:0000313" key="6">
    <source>
        <dbReference type="EMBL" id="MDF4187304.1"/>
    </source>
</evidence>
<dbReference type="Proteomes" id="UP001174888">
    <property type="component" value="Unassembled WGS sequence"/>
</dbReference>
<reference evidence="17 29" key="8">
    <citation type="journal article" date="2018" name="Genome Announc.">
        <title>Fifty-Six Draft Genome Sequences of 10 Lactobacillus Species from 22 Commercial Dietary Supplements.</title>
        <authorList>
            <person name="Gangiredla J."/>
            <person name="Barnaba T.J."/>
            <person name="Mammel M.K."/>
            <person name="Lacher D.W."/>
            <person name="Elkins C.A."/>
            <person name="Lampel K.A."/>
            <person name="Whitehouse C.A."/>
            <person name="Tartera C."/>
        </authorList>
    </citation>
    <scope>NUCLEOTIDE SEQUENCE [LARGE SCALE GENOMIC DNA]</scope>
    <source>
        <strain evidence="17 29">DS11_12</strain>
    </source>
</reference>
<reference evidence="32 33" key="11">
    <citation type="journal article" date="2020" name="Food Funct.">
        <title>Screening of Lactobacillus salivarius strains from the feces of Chinese populations and the evaluation of their effects against intestinal inflammation in mice.</title>
        <authorList>
            <person name="Zhai Q."/>
            <person name="Shen X."/>
            <person name="Cen S."/>
            <person name="Zhang C."/>
            <person name="Tian F."/>
            <person name="Zhao J."/>
            <person name="Zhang H."/>
            <person name="Xue Y."/>
            <person name="Chen W."/>
        </authorList>
    </citation>
    <scope>NUCLEOTIDE SEQUENCE [LARGE SCALE GENOMIC DNA]</scope>
    <source>
        <strain evidence="9 34">FYNDL5_1.scaf</strain>
        <strain evidence="11 33">FZJTZ28M4.scaf</strain>
        <strain evidence="10 32">FZJTZ9M6.scaf</strain>
    </source>
</reference>
<dbReference type="EMBL" id="JAUIQT010000002">
    <property type="protein sequence ID" value="MDN4834288.1"/>
    <property type="molecule type" value="Genomic_DNA"/>
</dbReference>
<evidence type="ECO:0000313" key="4">
    <source>
        <dbReference type="EMBL" id="ARU20345.1"/>
    </source>
</evidence>
<dbReference type="Proteomes" id="UP000094723">
    <property type="component" value="Plasmid pLS_1"/>
</dbReference>
<dbReference type="Proteomes" id="UP000218139">
    <property type="component" value="Unassembled WGS sequence"/>
</dbReference>
<dbReference type="GeneID" id="89466596"/>
<evidence type="ECO:0000313" key="15">
    <source>
        <dbReference type="EMBL" id="OUN18074.1"/>
    </source>
</evidence>
<evidence type="ECO:0000313" key="30">
    <source>
        <dbReference type="Proteomes" id="UP000245607"/>
    </source>
</evidence>
<dbReference type="Pfam" id="PF17363">
    <property type="entry name" value="DUF5388"/>
    <property type="match status" value="1"/>
</dbReference>
<evidence type="ECO:0000313" key="19">
    <source>
        <dbReference type="EMBL" id="WHS18670.1"/>
    </source>
</evidence>
<evidence type="ECO:0000313" key="17">
    <source>
        <dbReference type="EMBL" id="PTR94425.1"/>
    </source>
</evidence>
<dbReference type="Proteomes" id="UP000195378">
    <property type="component" value="Plasmid unnamed1"/>
</dbReference>
<evidence type="ECO:0000313" key="20">
    <source>
        <dbReference type="EMBL" id="WII29676.1"/>
    </source>
</evidence>
<dbReference type="EMBL" id="NBEY01000090">
    <property type="protein sequence ID" value="OQR24143.1"/>
    <property type="molecule type" value="Genomic_DNA"/>
</dbReference>
<dbReference type="EMBL" id="NBEF01000034">
    <property type="protein sequence ID" value="OQQ89190.1"/>
    <property type="molecule type" value="Genomic_DNA"/>
</dbReference>
<geneLocation type="plasmid" evidence="26 35">
    <name>unnamed1</name>
</geneLocation>
<proteinExistence type="predicted"/>
<reference evidence="16 28" key="2">
    <citation type="submission" date="2016-05" db="EMBL/GenBank/DDBJ databases">
        <authorList>
            <person name="Lee J.-Y."/>
            <person name="Kim E.B."/>
            <person name="Choi Y.-J."/>
        </authorList>
    </citation>
    <scope>NUCLEOTIDE SEQUENCE [LARGE SCALE GENOMIC DNA]</scope>
    <source>
        <strain evidence="16 28">KLA006</strain>
    </source>
</reference>
<evidence type="ECO:0000313" key="9">
    <source>
        <dbReference type="EMBL" id="MYY65241.1"/>
    </source>
</evidence>
<evidence type="ECO:0000313" key="25">
    <source>
        <dbReference type="Proteomes" id="UP000192638"/>
    </source>
</evidence>
<reference evidence="4 26" key="5">
    <citation type="submission" date="2017-04" db="EMBL/GenBank/DDBJ databases">
        <title>Complete genome sequence of Lactobacillus salivarius ZLS006, a probiotic strain isolated from healthy piglet.</title>
        <authorList>
            <person name="Zhang D."/>
        </authorList>
    </citation>
    <scope>NUCLEOTIDE SEQUENCE [LARGE SCALE GENOMIC DNA]</scope>
    <source>
        <strain evidence="4 26">ZLS006</strain>
        <plasmid evidence="4 26">unnamed1</plasmid>
    </source>
</reference>
<dbReference type="Proteomes" id="UP000759256">
    <property type="component" value="Unassembled WGS sequence"/>
</dbReference>
<reference evidence="27" key="6">
    <citation type="submission" date="2017-04" db="EMBL/GenBank/DDBJ databases">
        <title>Function of individual gut microbiota members based on whole genome sequencing of pure cultures obtained from chicken caecum.</title>
        <authorList>
            <person name="Medvecky M."/>
            <person name="Cejkova D."/>
            <person name="Polansky O."/>
            <person name="Karasova D."/>
            <person name="Kubasova T."/>
            <person name="Cizek A."/>
            <person name="Rychlik I."/>
        </authorList>
    </citation>
    <scope>NUCLEOTIDE SEQUENCE [LARGE SCALE GENOMIC DNA]</scope>
    <source>
        <strain evidence="27">An84</strain>
    </source>
</reference>
<evidence type="ECO:0000313" key="16">
    <source>
        <dbReference type="EMBL" id="PAY44567.1"/>
    </source>
</evidence>
<reference evidence="7" key="17">
    <citation type="submission" date="2023-07" db="EMBL/GenBank/DDBJ databases">
        <title>Complete genome sequence of Ligilactobacillus salivarius SRCM217594 isolated from Gallus gallus domesticus feces.</title>
        <authorList>
            <person name="Yang H.-G."/>
            <person name="Ryu M.-S."/>
            <person name="Ha G.-S."/>
            <person name="Yang H.-J."/>
            <person name="Jeong D.-Y."/>
        </authorList>
    </citation>
    <scope>NUCLEOTIDE SEQUENCE</scope>
    <source>
        <strain evidence="7">SRCM217594</strain>
    </source>
</reference>
<evidence type="ECO:0000313" key="5">
    <source>
        <dbReference type="EMBL" id="HJG14791.1"/>
    </source>
</evidence>
<dbReference type="Proteomes" id="UP001231316">
    <property type="component" value="Plasmid unnamed1"/>
</dbReference>
<dbReference type="Proteomes" id="UP000471678">
    <property type="component" value="Unassembled WGS sequence"/>
</dbReference>
<evidence type="ECO:0000313" key="33">
    <source>
        <dbReference type="Proteomes" id="UP000471300"/>
    </source>
</evidence>
<evidence type="ECO:0000313" key="21">
    <source>
        <dbReference type="Proteomes" id="UP000029488"/>
    </source>
</evidence>
<dbReference type="EMBL" id="NBEB01000041">
    <property type="protein sequence ID" value="OQQ84356.1"/>
    <property type="molecule type" value="Genomic_DNA"/>
</dbReference>
<dbReference type="EMBL" id="CP007647">
    <property type="protein sequence ID" value="AIR11425.1"/>
    <property type="molecule type" value="Genomic_DNA"/>
</dbReference>
<dbReference type="InterPro" id="IPR035528">
    <property type="entry name" value="DUF5388"/>
</dbReference>
<evidence type="ECO:0000313" key="27">
    <source>
        <dbReference type="Proteomes" id="UP000196255"/>
    </source>
</evidence>
<reference evidence="2 21" key="1">
    <citation type="journal article" date="2014" name="BMC Genomics">
        <title>Unusual genome complexity in Lactobacillus salivarius JCM1046.</title>
        <authorList>
            <person name="Raftis E.J."/>
            <person name="Forde B.M."/>
            <person name="Claesson M.J."/>
            <person name="O'Toole P.W."/>
        </authorList>
    </citation>
    <scope>NUCLEOTIDE SEQUENCE [LARGE SCALE GENOMIC DNA]</scope>
    <source>
        <strain evidence="2 21">JCM1046</strain>
        <plasmid evidence="2 21">pMP1046A</plasmid>
    </source>
</reference>
<dbReference type="Proteomes" id="UP001213566">
    <property type="component" value="Unassembled WGS sequence"/>
</dbReference>
<evidence type="ECO:0000313" key="11">
    <source>
        <dbReference type="EMBL" id="MYZ66013.1"/>
    </source>
</evidence>
<dbReference type="EMBL" id="CP017108">
    <property type="protein sequence ID" value="AOO74426.1"/>
    <property type="molecule type" value="Genomic_DNA"/>
</dbReference>
<dbReference type="EMBL" id="VSTR01000009">
    <property type="protein sequence ID" value="MYY73335.1"/>
    <property type="molecule type" value="Genomic_DNA"/>
</dbReference>
<geneLocation type="plasmid" evidence="2 21">
    <name>pMP1046A</name>
</geneLocation>
<dbReference type="EMBL" id="CP114510">
    <property type="protein sequence ID" value="WHS18670.1"/>
    <property type="molecule type" value="Genomic_DNA"/>
</dbReference>
<reference evidence="19 35" key="14">
    <citation type="submission" date="2022-12" db="EMBL/GenBank/DDBJ databases">
        <title>Assessment of beneficial effects and identification of host adaptation-associated genes of Ligilactobacillus salivarius isolated from Meles meles.</title>
        <authorList>
            <person name="Wang Y."/>
        </authorList>
    </citation>
    <scope>NUCLEOTIDE SEQUENCE [LARGE SCALE GENOMIC DNA]</scope>
    <source>
        <strain evidence="19 35">S35</strain>
        <plasmid evidence="19 35">unnamed1</plasmid>
    </source>
</reference>
<reference evidence="20" key="16">
    <citation type="submission" date="2023-04" db="EMBL/GenBank/DDBJ databases">
        <title>Four porcine-derived lactic acid bacteria strains analyses and their evaluation as potential probiotics based on genomics.</title>
        <authorList>
            <person name="Niu D."/>
        </authorList>
    </citation>
    <scope>NUCLEOTIDE SEQUENCE</scope>
    <source>
        <strain evidence="20">ZSA5</strain>
        <plasmid evidence="20">unnamed1</plasmid>
    </source>
</reference>
<dbReference type="EMBL" id="LXZO01000125">
    <property type="protein sequence ID" value="PAY44567.1"/>
    <property type="molecule type" value="Genomic_DNA"/>
</dbReference>
<evidence type="ECO:0000313" key="31">
    <source>
        <dbReference type="Proteomes" id="UP000467635"/>
    </source>
</evidence>
<evidence type="ECO:0000313" key="7">
    <source>
        <dbReference type="EMBL" id="MDN4834288.1"/>
    </source>
</evidence>
<reference evidence="18 30" key="9">
    <citation type="submission" date="2018-05" db="EMBL/GenBank/DDBJ databases">
        <title>Lactobacillus salivarius genome sequencing and assembly.</title>
        <authorList>
            <person name="Audisio C."/>
            <person name="Albarracin L."/>
            <person name="Torres M.J."/>
            <person name="Hebert E.M."/>
            <person name="Saavedra L."/>
        </authorList>
    </citation>
    <scope>NUCLEOTIDE SEQUENCE [LARGE SCALE GENOMIC DNA]</scope>
    <source>
        <strain evidence="18 30">A3iob</strain>
    </source>
</reference>
<dbReference type="Proteomes" id="UP001224533">
    <property type="component" value="Plasmid unnamed1"/>
</dbReference>
<reference evidence="5" key="13">
    <citation type="submission" date="2021-09" db="EMBL/GenBank/DDBJ databases">
        <authorList>
            <person name="Gilroy R."/>
        </authorList>
    </citation>
    <scope>NUCLEOTIDE SEQUENCE</scope>
    <source>
        <strain evidence="5">CHK189-29639</strain>
    </source>
</reference>
<evidence type="ECO:0000313" key="26">
    <source>
        <dbReference type="Proteomes" id="UP000195378"/>
    </source>
</evidence>
<evidence type="ECO:0000313" key="13">
    <source>
        <dbReference type="EMBL" id="OQQ89190.1"/>
    </source>
</evidence>
<reference evidence="23 24" key="4">
    <citation type="submission" date="2017-03" db="EMBL/GenBank/DDBJ databases">
        <title>Phylogenomics and comparative genomics of Lactobacillus salivarius, a mammalian gut commensal.</title>
        <authorList>
            <person name="Harris H.M."/>
        </authorList>
    </citation>
    <scope>NUCLEOTIDE SEQUENCE [LARGE SCALE GENOMIC DNA]</scope>
    <source>
        <strain evidence="14 23">AH4231</strain>
        <strain evidence="13 24">JCM 1047</strain>
        <strain evidence="12 25">LMG 14477</strain>
    </source>
</reference>
<accession>A0A089QFB8</accession>
<organism evidence="2 21">
    <name type="scientific">Ligilactobacillus salivarius</name>
    <dbReference type="NCBI Taxonomy" id="1624"/>
    <lineage>
        <taxon>Bacteria</taxon>
        <taxon>Bacillati</taxon>
        <taxon>Bacillota</taxon>
        <taxon>Bacilli</taxon>
        <taxon>Lactobacillales</taxon>
        <taxon>Lactobacillaceae</taxon>
        <taxon>Ligilactobacillus</taxon>
    </lineage>
</organism>
<evidence type="ECO:0000313" key="18">
    <source>
        <dbReference type="EMBL" id="PWG51699.1"/>
    </source>
</evidence>
<dbReference type="Proteomes" id="UP000471300">
    <property type="component" value="Unassembled WGS sequence"/>
</dbReference>
<name>A0A089QFB8_9LACO</name>
<reference evidence="5" key="12">
    <citation type="journal article" date="2021" name="PeerJ">
        <title>Extensive microbial diversity within the chicken gut microbiome revealed by metagenomics and culture.</title>
        <authorList>
            <person name="Gilroy R."/>
            <person name="Ravi A."/>
            <person name="Getino M."/>
            <person name="Pursley I."/>
            <person name="Horton D.L."/>
            <person name="Alikhan N.F."/>
            <person name="Baker D."/>
            <person name="Gharbi K."/>
            <person name="Hall N."/>
            <person name="Watson M."/>
            <person name="Adriaenssens E.M."/>
            <person name="Foster-Nyarko E."/>
            <person name="Jarju S."/>
            <person name="Secka A."/>
            <person name="Antonio M."/>
            <person name="Oren A."/>
            <person name="Chaudhuri R.R."/>
            <person name="La Ragione R."/>
            <person name="Hildebrand F."/>
            <person name="Pallen M.J."/>
        </authorList>
    </citation>
    <scope>NUCLEOTIDE SEQUENCE</scope>
    <source>
        <strain evidence="5">CHK189-29639</strain>
    </source>
</reference>
<geneLocation type="plasmid" evidence="22">
    <name>pls_1 sequence</name>
</geneLocation>
<evidence type="ECO:0000313" key="3">
    <source>
        <dbReference type="EMBL" id="AOO74426.1"/>
    </source>
</evidence>
<dbReference type="Proteomes" id="UP000192638">
    <property type="component" value="Unassembled WGS sequence"/>
</dbReference>
<evidence type="ECO:0000313" key="24">
    <source>
        <dbReference type="Proteomes" id="UP000192575"/>
    </source>
</evidence>
<keyword evidence="2" id="KW-0614">Plasmid</keyword>
<evidence type="ECO:0000313" key="8">
    <source>
        <dbReference type="EMBL" id="MSE07913.1"/>
    </source>
</evidence>
<evidence type="ECO:0000313" key="14">
    <source>
        <dbReference type="EMBL" id="OQR24143.1"/>
    </source>
</evidence>
<dbReference type="Proteomes" id="UP000029488">
    <property type="component" value="Plasmid pMP1046A"/>
</dbReference>
<feature type="region of interest" description="Disordered" evidence="1">
    <location>
        <begin position="1"/>
        <end position="31"/>
    </location>
</feature>
<dbReference type="Proteomes" id="UP000192575">
    <property type="component" value="Unassembled WGS sequence"/>
</dbReference>
<dbReference type="EMBL" id="CP020859">
    <property type="protein sequence ID" value="ARU20345.1"/>
    <property type="molecule type" value="Genomic_DNA"/>
</dbReference>
<dbReference type="RefSeq" id="WP_003699335.1">
    <property type="nucleotide sequence ID" value="NZ_CABMGV010000002.1"/>
</dbReference>